<evidence type="ECO:0000313" key="5">
    <source>
        <dbReference type="Proteomes" id="UP000287224"/>
    </source>
</evidence>
<evidence type="ECO:0000256" key="1">
    <source>
        <dbReference type="ARBA" id="ARBA00022729"/>
    </source>
</evidence>
<dbReference type="PANTHER" id="PTHR31987:SF1">
    <property type="entry name" value="GLUTAMINASE A"/>
    <property type="match status" value="1"/>
</dbReference>
<dbReference type="Gene3D" id="2.60.120.200">
    <property type="match status" value="1"/>
</dbReference>
<dbReference type="OrthoDB" id="175993at2"/>
<feature type="domain" description="LamG-like jellyroll fold" evidence="3">
    <location>
        <begin position="117"/>
        <end position="260"/>
    </location>
</feature>
<dbReference type="Pfam" id="PF16334">
    <property type="entry name" value="DUF4964"/>
    <property type="match status" value="1"/>
</dbReference>
<dbReference type="SMART" id="SM00560">
    <property type="entry name" value="LamGL"/>
    <property type="match status" value="1"/>
</dbReference>
<dbReference type="PANTHER" id="PTHR31987">
    <property type="entry name" value="GLUTAMINASE A-RELATED"/>
    <property type="match status" value="1"/>
</dbReference>
<dbReference type="InterPro" id="IPR032515">
    <property type="entry name" value="DUF4964"/>
</dbReference>
<dbReference type="Pfam" id="PF17168">
    <property type="entry name" value="DUF5127"/>
    <property type="match status" value="1"/>
</dbReference>
<dbReference type="SUPFAM" id="SSF49899">
    <property type="entry name" value="Concanavalin A-like lectins/glucanases"/>
    <property type="match status" value="1"/>
</dbReference>
<dbReference type="EMBL" id="BIFQ01000002">
    <property type="protein sequence ID" value="GCE09241.1"/>
    <property type="molecule type" value="Genomic_DNA"/>
</dbReference>
<dbReference type="Pfam" id="PF16335">
    <property type="entry name" value="GtaA_6_Hairpin"/>
    <property type="match status" value="1"/>
</dbReference>
<dbReference type="AlphaFoldDB" id="A0A401ZQU9"/>
<dbReference type="InterPro" id="IPR013320">
    <property type="entry name" value="ConA-like_dom_sf"/>
</dbReference>
<reference evidence="5" key="1">
    <citation type="submission" date="2018-12" db="EMBL/GenBank/DDBJ databases">
        <title>Tengunoibacter tsumagoiensis gen. nov., sp. nov., Dictyobacter kobayashii sp. nov., D. alpinus sp. nov., and D. joshuensis sp. nov. and description of Dictyobacteraceae fam. nov. within the order Ktedonobacterales isolated from Tengu-no-mugimeshi.</title>
        <authorList>
            <person name="Wang C.M."/>
            <person name="Zheng Y."/>
            <person name="Sakai Y."/>
            <person name="Toyoda A."/>
            <person name="Minakuchi Y."/>
            <person name="Abe K."/>
            <person name="Yokota A."/>
            <person name="Yabe S."/>
        </authorList>
    </citation>
    <scope>NUCLEOTIDE SEQUENCE [LARGE SCALE GENOMIC DNA]</scope>
    <source>
        <strain evidence="5">S-27</strain>
    </source>
</reference>
<evidence type="ECO:0000256" key="2">
    <source>
        <dbReference type="ARBA" id="ARBA00023157"/>
    </source>
</evidence>
<dbReference type="InterPro" id="IPR032514">
    <property type="entry name" value="GtaA_central"/>
</dbReference>
<keyword evidence="2" id="KW-1015">Disulfide bond</keyword>
<dbReference type="InterPro" id="IPR006558">
    <property type="entry name" value="LamG-like"/>
</dbReference>
<dbReference type="RefSeq" id="WP_160146276.1">
    <property type="nucleotide sequence ID" value="NZ_BIFQ01000002.1"/>
</dbReference>
<comment type="caution">
    <text evidence="4">The sequence shown here is derived from an EMBL/GenBank/DDBJ whole genome shotgun (WGS) entry which is preliminary data.</text>
</comment>
<name>A0A401ZQU9_9CHLR</name>
<dbReference type="Proteomes" id="UP000287224">
    <property type="component" value="Unassembled WGS sequence"/>
</dbReference>
<dbReference type="InterPro" id="IPR052743">
    <property type="entry name" value="Glutaminase_GtaA"/>
</dbReference>
<evidence type="ECO:0000313" key="4">
    <source>
        <dbReference type="EMBL" id="GCE09241.1"/>
    </source>
</evidence>
<accession>A0A401ZQU9</accession>
<keyword evidence="5" id="KW-1185">Reference proteome</keyword>
<protein>
    <recommendedName>
        <fullName evidence="3">LamG-like jellyroll fold domain-containing protein</fullName>
    </recommendedName>
</protein>
<gene>
    <name evidence="4" type="ORF">KDAU_65700</name>
</gene>
<dbReference type="Pfam" id="PF13385">
    <property type="entry name" value="Laminin_G_3"/>
    <property type="match status" value="1"/>
</dbReference>
<sequence>MKDHEGNVLSFHNTPVGRREFIKWAAAAGLAGGALDALFFQPGIALAASMDTTAGLVGYWKFDDGSGSIAVDSSGAGNSGTLTGGPIWVSGRMSDALSFNGSRAEVDINASVLDTSKDYTVAAWVQISNPNVWASAVTQDGANVSGFYLQYTNPAIPDGGRFAFSLISTDSAQSPTTRAISPFSPSTNVWYHLVGVHDTMAKQIKLYVNGTLVDTQSVGTAWNAQGETVIGRGKYNGGPVDFWPGLIDDVRLYNRVLSDADVFSLYHATPPQTSAAFTPLRPPATPLVVRSPYVSTWLAADTLPGTWPTFWTGAIKAMTGMAHIDGTAYLFMGAPTRIGSVQTMTQTNLTITPTQSIFTLQGGGVTLTVTFLSPVEVDNIQNLSVPLSYITATAQSNDGQTHAVRLYFDISGEWAHGDSNELINWNTEQVSHAKSAGTLTTFTVTPHSPQVLSEVNDYPSWGTAVWATESQPQLAIQSGEDVVVRAFFVSQGTLNNTMDANQPRAINDRWPVFAFALNMGTVTERATSPMTLVLGHVREPAVSYLGNPIPPLWKAYWSTWQQMLASTYADGKEAFKRSEKIDAAITADATQVGGTNYAALCALALRQAMSGTELVGTTSQPWLLLKEISSDGNVSTIDVIYPGMPVLVYLNPYLLRLLLDPILAYTETGGWPLPFCVHDLGSHYPNATGHNDDTSENKTEEDMPVEESANMLIMVAAYIRFASDHDATVYANAHYPILKQWADYLVQNALDPGYQNQTDDFTGFIAHSSNLALKGILAIAAMGQVATAAGKTADAVYYQGQATSYISQWVNKSQDSSGLHLKLAYDQDGTWSLKYNAFPDKLLGLNLIPMTALTEESTWYMQHENAFGIPLDIRHSYTKADWEMWTAASTDVASLRQYLIDALYQFVNTSGSRVPFTDWYDTISDKQVGFHARPVIGGVFSLLARLKSKPRRV</sequence>
<organism evidence="4 5">
    <name type="scientific">Dictyobacter aurantiacus</name>
    <dbReference type="NCBI Taxonomy" id="1936993"/>
    <lineage>
        <taxon>Bacteria</taxon>
        <taxon>Bacillati</taxon>
        <taxon>Chloroflexota</taxon>
        <taxon>Ktedonobacteria</taxon>
        <taxon>Ktedonobacterales</taxon>
        <taxon>Dictyobacteraceae</taxon>
        <taxon>Dictyobacter</taxon>
    </lineage>
</organism>
<dbReference type="InterPro" id="IPR006311">
    <property type="entry name" value="TAT_signal"/>
</dbReference>
<dbReference type="PROSITE" id="PS51318">
    <property type="entry name" value="TAT"/>
    <property type="match status" value="1"/>
</dbReference>
<keyword evidence="1" id="KW-0732">Signal</keyword>
<proteinExistence type="predicted"/>
<dbReference type="InterPro" id="IPR033433">
    <property type="entry name" value="GtaA_N"/>
</dbReference>
<evidence type="ECO:0000259" key="3">
    <source>
        <dbReference type="SMART" id="SM00560"/>
    </source>
</evidence>